<proteinExistence type="inferred from homology"/>
<dbReference type="RefSeq" id="WP_055228248.1">
    <property type="nucleotide sequence ID" value="NZ_CAXSRP010000011.1"/>
</dbReference>
<reference evidence="8 9" key="1">
    <citation type="submission" date="2015-09" db="EMBL/GenBank/DDBJ databases">
        <authorList>
            <consortium name="Pathogen Informatics"/>
        </authorList>
    </citation>
    <scope>NUCLEOTIDE SEQUENCE [LARGE SCALE GENOMIC DNA]</scope>
    <source>
        <strain evidence="8 9">2789STDY5608849</strain>
    </source>
</reference>
<evidence type="ECO:0000256" key="3">
    <source>
        <dbReference type="ARBA" id="ARBA00022801"/>
    </source>
</evidence>
<evidence type="ECO:0000256" key="2">
    <source>
        <dbReference type="ARBA" id="ARBA00022670"/>
    </source>
</evidence>
<dbReference type="Gene3D" id="3.40.50.200">
    <property type="entry name" value="Peptidase S8/S53 domain"/>
    <property type="match status" value="1"/>
</dbReference>
<dbReference type="CDD" id="cd07478">
    <property type="entry name" value="Peptidases_S8_CspA-like"/>
    <property type="match status" value="1"/>
</dbReference>
<comment type="similarity">
    <text evidence="1 6">Belongs to the peptidase S8 family.</text>
</comment>
<dbReference type="PROSITE" id="PS00137">
    <property type="entry name" value="SUBTILASE_HIS"/>
    <property type="match status" value="1"/>
</dbReference>
<evidence type="ECO:0000256" key="6">
    <source>
        <dbReference type="PROSITE-ProRule" id="PRU01240"/>
    </source>
</evidence>
<dbReference type="EMBL" id="CYYV01000012">
    <property type="protein sequence ID" value="CUO67648.1"/>
    <property type="molecule type" value="Genomic_DNA"/>
</dbReference>
<evidence type="ECO:0000256" key="5">
    <source>
        <dbReference type="PIRSR" id="PIRSR615500-1"/>
    </source>
</evidence>
<dbReference type="InterPro" id="IPR036852">
    <property type="entry name" value="Peptidase_S8/S53_dom_sf"/>
</dbReference>
<dbReference type="GO" id="GO:0006508">
    <property type="term" value="P:proteolysis"/>
    <property type="evidence" value="ECO:0007669"/>
    <property type="project" value="UniProtKB-KW"/>
</dbReference>
<evidence type="ECO:0000256" key="4">
    <source>
        <dbReference type="ARBA" id="ARBA00022825"/>
    </source>
</evidence>
<feature type="domain" description="Peptidase S8/S53" evidence="7">
    <location>
        <begin position="97"/>
        <end position="552"/>
    </location>
</feature>
<evidence type="ECO:0000313" key="8">
    <source>
        <dbReference type="EMBL" id="CUO67648.1"/>
    </source>
</evidence>
<gene>
    <name evidence="8" type="ORF">ERS852406_02550</name>
</gene>
<feature type="active site" description="Charge relay system" evidence="5 6">
    <location>
        <position position="497"/>
    </location>
</feature>
<dbReference type="GO" id="GO:0004252">
    <property type="term" value="F:serine-type endopeptidase activity"/>
    <property type="evidence" value="ECO:0007669"/>
    <property type="project" value="UniProtKB-UniRule"/>
</dbReference>
<name>A0A174H338_9FIRM</name>
<keyword evidence="3 6" id="KW-0378">Hydrolase</keyword>
<accession>A0A174H338</accession>
<evidence type="ECO:0000259" key="7">
    <source>
        <dbReference type="Pfam" id="PF00082"/>
    </source>
</evidence>
<evidence type="ECO:0000313" key="9">
    <source>
        <dbReference type="Proteomes" id="UP000095706"/>
    </source>
</evidence>
<dbReference type="SUPFAM" id="SSF52743">
    <property type="entry name" value="Subtilisin-like"/>
    <property type="match status" value="1"/>
</dbReference>
<feature type="active site" description="Charge relay system" evidence="5 6">
    <location>
        <position position="174"/>
    </location>
</feature>
<dbReference type="InterPro" id="IPR034045">
    <property type="entry name" value="Pep_S8_CspA-like"/>
</dbReference>
<organism evidence="8 9">
    <name type="scientific">Fusicatenibacter saccharivorans</name>
    <dbReference type="NCBI Taxonomy" id="1150298"/>
    <lineage>
        <taxon>Bacteria</taxon>
        <taxon>Bacillati</taxon>
        <taxon>Bacillota</taxon>
        <taxon>Clostridia</taxon>
        <taxon>Lachnospirales</taxon>
        <taxon>Lachnospiraceae</taxon>
        <taxon>Fusicatenibacter</taxon>
    </lineage>
</organism>
<dbReference type="PANTHER" id="PTHR43399:SF4">
    <property type="entry name" value="CELL WALL-ASSOCIATED PROTEASE"/>
    <property type="match status" value="1"/>
</dbReference>
<keyword evidence="2 6" id="KW-0645">Protease</keyword>
<dbReference type="Pfam" id="PF00082">
    <property type="entry name" value="Peptidase_S8"/>
    <property type="match status" value="1"/>
</dbReference>
<dbReference type="PIRSF" id="PIRSF037894">
    <property type="entry name" value="Subtilisin_rel_CspABC"/>
    <property type="match status" value="1"/>
</dbReference>
<evidence type="ECO:0000256" key="1">
    <source>
        <dbReference type="ARBA" id="ARBA00011073"/>
    </source>
</evidence>
<feature type="active site" description="Charge relay system" evidence="5 6">
    <location>
        <position position="106"/>
    </location>
</feature>
<dbReference type="PRINTS" id="PR00723">
    <property type="entry name" value="SUBTILISIN"/>
</dbReference>
<dbReference type="Gene3D" id="2.60.120.1290">
    <property type="match status" value="1"/>
</dbReference>
<sequence>MDLTDIIYSNDYINILIQNYVAQSERYQMLFPESSALLTLNPQYSVLFLERSLLPENLFGAVPFTGLPKLFTPLSTLSLEVSGIVQTQNLYGGGYTGKNVIFGFLDTGIDYRHPAFLHANGQSRILAVWDQTDRTGTPPAQFPYGSLYTKSDLDAALESGDPLSLVPVTDPDGHGTYVAGVAGGTPDASAGFLGAAPEADFAVVKLKPAKQNLKDFYLVSSNAPVFEEDDLLSAMHFLNETAAAEGKPLVLCLALGTNQGSHSGTLPVSLTLARYGNTPGVIPVCATGNEGNAAHHYYGSVSETYTPKNVEFLVSEGNRGFTLELWGQAPQLFSVGFRSPGGETIPRIPVSLNQEQRITFVLERTVIYVNYEVVQATTGSQLILIRMLDPTPGIWTLQVYRAFPSPPDFHIWLPITGFSTSDVTFLEPDPYTTLTTPSATVPVLSPSTYQAANNGFSPESGRGFTRLGEIKPDFAAPGVSVTGPGPAGSYVSFSGSSASAAITSGAAALFLQWGIQRTPARYFTAQEVKNYLIRGADRTDTITYPSREWGYGRLQLYQSFTSLMTN</sequence>
<dbReference type="InterPro" id="IPR022398">
    <property type="entry name" value="Peptidase_S8_His-AS"/>
</dbReference>
<dbReference type="InterPro" id="IPR017310">
    <property type="entry name" value="Pept_S8A_subtilisin_clostridia"/>
</dbReference>
<dbReference type="AlphaFoldDB" id="A0A174H338"/>
<dbReference type="PANTHER" id="PTHR43399">
    <property type="entry name" value="SUBTILISIN-RELATED"/>
    <property type="match status" value="1"/>
</dbReference>
<protein>
    <submittedName>
        <fullName evidence="8">Regulatory P domain of the subtilisin-like proprotein convertases and other proteases</fullName>
    </submittedName>
</protein>
<dbReference type="InterPro" id="IPR051048">
    <property type="entry name" value="Peptidase_S8/S53_subtilisin"/>
</dbReference>
<dbReference type="Proteomes" id="UP000095706">
    <property type="component" value="Unassembled WGS sequence"/>
</dbReference>
<keyword evidence="4 6" id="KW-0720">Serine protease</keyword>
<dbReference type="InterPro" id="IPR000209">
    <property type="entry name" value="Peptidase_S8/S53_dom"/>
</dbReference>
<dbReference type="InterPro" id="IPR015500">
    <property type="entry name" value="Peptidase_S8_subtilisin-rel"/>
</dbReference>
<dbReference type="PROSITE" id="PS51892">
    <property type="entry name" value="SUBTILASE"/>
    <property type="match status" value="1"/>
</dbReference>